<keyword evidence="2" id="KW-1185">Reference proteome</keyword>
<organism evidence="1 2">
    <name type="scientific">Pistacia atlantica</name>
    <dbReference type="NCBI Taxonomy" id="434234"/>
    <lineage>
        <taxon>Eukaryota</taxon>
        <taxon>Viridiplantae</taxon>
        <taxon>Streptophyta</taxon>
        <taxon>Embryophyta</taxon>
        <taxon>Tracheophyta</taxon>
        <taxon>Spermatophyta</taxon>
        <taxon>Magnoliopsida</taxon>
        <taxon>eudicotyledons</taxon>
        <taxon>Gunneridae</taxon>
        <taxon>Pentapetalae</taxon>
        <taxon>rosids</taxon>
        <taxon>malvids</taxon>
        <taxon>Sapindales</taxon>
        <taxon>Anacardiaceae</taxon>
        <taxon>Pistacia</taxon>
    </lineage>
</organism>
<dbReference type="Proteomes" id="UP001164250">
    <property type="component" value="Chromosome 3"/>
</dbReference>
<evidence type="ECO:0000313" key="2">
    <source>
        <dbReference type="Proteomes" id="UP001164250"/>
    </source>
</evidence>
<name>A0ACC1BVE6_9ROSI</name>
<protein>
    <submittedName>
        <fullName evidence="1">Uncharacterized protein</fullName>
    </submittedName>
</protein>
<dbReference type="EMBL" id="CM047899">
    <property type="protein sequence ID" value="KAJ0102909.1"/>
    <property type="molecule type" value="Genomic_DNA"/>
</dbReference>
<reference evidence="2" key="1">
    <citation type="journal article" date="2023" name="G3 (Bethesda)">
        <title>Genome assembly and association tests identify interacting loci associated with vigor, precocity, and sex in interspecific pistachio rootstocks.</title>
        <authorList>
            <person name="Palmer W."/>
            <person name="Jacygrad E."/>
            <person name="Sagayaradj S."/>
            <person name="Cavanaugh K."/>
            <person name="Han R."/>
            <person name="Bertier L."/>
            <person name="Beede B."/>
            <person name="Kafkas S."/>
            <person name="Golino D."/>
            <person name="Preece J."/>
            <person name="Michelmore R."/>
        </authorList>
    </citation>
    <scope>NUCLEOTIDE SEQUENCE [LARGE SCALE GENOMIC DNA]</scope>
</reference>
<proteinExistence type="predicted"/>
<evidence type="ECO:0000313" key="1">
    <source>
        <dbReference type="EMBL" id="KAJ0102909.1"/>
    </source>
</evidence>
<sequence length="42" mass="4600">MVTVLSACAHLGSLELGNWVHSWIEEHGLGTNLHTVNTLIDM</sequence>
<accession>A0ACC1BVE6</accession>
<gene>
    <name evidence="1" type="ORF">Patl1_05441</name>
</gene>
<comment type="caution">
    <text evidence="1">The sequence shown here is derived from an EMBL/GenBank/DDBJ whole genome shotgun (WGS) entry which is preliminary data.</text>
</comment>